<proteinExistence type="predicted"/>
<dbReference type="InterPro" id="IPR025436">
    <property type="entry name" value="DUF4179"/>
</dbReference>
<dbReference type="AlphaFoldDB" id="A0A3L7JM31"/>
<dbReference type="Gene3D" id="2.60.40.1630">
    <property type="entry name" value="bacillus anthracis domain"/>
    <property type="match status" value="1"/>
</dbReference>
<comment type="caution">
    <text evidence="4">The sequence shown here is derived from an EMBL/GenBank/DDBJ whole genome shotgun (WGS) entry which is preliminary data.</text>
</comment>
<dbReference type="OrthoDB" id="2725974at2"/>
<evidence type="ECO:0000313" key="4">
    <source>
        <dbReference type="EMBL" id="RLQ91139.1"/>
    </source>
</evidence>
<reference evidence="4 5" key="1">
    <citation type="submission" date="2018-10" db="EMBL/GenBank/DDBJ databases">
        <title>Falsibacillus sp. genome draft.</title>
        <authorList>
            <person name="Shi S."/>
        </authorList>
    </citation>
    <scope>NUCLEOTIDE SEQUENCE [LARGE SCALE GENOMIC DNA]</scope>
    <source>
        <strain evidence="4 5">GY 10110</strain>
    </source>
</reference>
<dbReference type="RefSeq" id="WP_121682663.1">
    <property type="nucleotide sequence ID" value="NZ_RCVZ01000024.1"/>
</dbReference>
<organism evidence="4 5">
    <name type="scientific">Falsibacillus albus</name>
    <dbReference type="NCBI Taxonomy" id="2478915"/>
    <lineage>
        <taxon>Bacteria</taxon>
        <taxon>Bacillati</taxon>
        <taxon>Bacillota</taxon>
        <taxon>Bacilli</taxon>
        <taxon>Bacillales</taxon>
        <taxon>Bacillaceae</taxon>
        <taxon>Falsibacillus</taxon>
    </lineage>
</organism>
<keyword evidence="1" id="KW-1133">Transmembrane helix</keyword>
<dbReference type="EMBL" id="RCVZ01000024">
    <property type="protein sequence ID" value="RLQ91139.1"/>
    <property type="molecule type" value="Genomic_DNA"/>
</dbReference>
<dbReference type="Proteomes" id="UP000276770">
    <property type="component" value="Unassembled WGS sequence"/>
</dbReference>
<name>A0A3L7JM31_9BACI</name>
<feature type="domain" description="DUF5643" evidence="3">
    <location>
        <begin position="234"/>
        <end position="344"/>
    </location>
</feature>
<feature type="domain" description="DUF4179" evidence="2">
    <location>
        <begin position="50"/>
        <end position="141"/>
    </location>
</feature>
<evidence type="ECO:0000313" key="5">
    <source>
        <dbReference type="Proteomes" id="UP000276770"/>
    </source>
</evidence>
<keyword evidence="1" id="KW-0812">Transmembrane</keyword>
<keyword evidence="1" id="KW-0472">Membrane</keyword>
<evidence type="ECO:0000259" key="2">
    <source>
        <dbReference type="Pfam" id="PF13786"/>
    </source>
</evidence>
<keyword evidence="5" id="KW-1185">Reference proteome</keyword>
<evidence type="ECO:0000259" key="3">
    <source>
        <dbReference type="Pfam" id="PF18705"/>
    </source>
</evidence>
<dbReference type="Pfam" id="PF13786">
    <property type="entry name" value="DUF4179"/>
    <property type="match status" value="1"/>
</dbReference>
<dbReference type="Pfam" id="PF18705">
    <property type="entry name" value="DUF5643"/>
    <property type="match status" value="1"/>
</dbReference>
<dbReference type="InterPro" id="IPR040680">
    <property type="entry name" value="DUF5643"/>
</dbReference>
<feature type="transmembrane region" description="Helical" evidence="1">
    <location>
        <begin position="51"/>
        <end position="70"/>
    </location>
</feature>
<protein>
    <submittedName>
        <fullName evidence="4">DUF4179 domain-containing protein</fullName>
    </submittedName>
</protein>
<sequence length="447" mass="50546">MSGMHEYERELSNAKEKLNHITVPEDALDRAILAGIEKGKSSRARRIHARYWIQSSAAAILFLMLLAGAIHQSDLVAGYVRKLPGMEKIVELVHQDKGLVDLVNHNFVQKIGKSDSHGGVTFTVENIIADDQQMFLYYKLSAADGRKFKDVKLKQLSLQDIHGEKIKEYTLGFTPDIGDVDKAKTQLFEADYGLTHPLNDQSYQLEVRLGGDPSLENEVWRIPITLDHTKMGPSQTIRVNKTASVEGQKVFIKNVAFSPTRVAVSVDYPEGNSKQILNMEDLELVDEKGEAWSRVSNGTTRSGEGNHVTYYLESNYFKKPKRLYLVFHKLQALDKDELEVVVDPAHEKLVKAPKDGKLEKVKYVPEGHNLEFTLKGDFRLGSVFTQYMAPKGEFKYLHEDEYRHSGDDKGTIVYGFADPLKDPNELLTLKLNAYPAYIHGDVKIRLK</sequence>
<gene>
    <name evidence="4" type="ORF">D9X91_21265</name>
</gene>
<accession>A0A3L7JM31</accession>
<evidence type="ECO:0000256" key="1">
    <source>
        <dbReference type="SAM" id="Phobius"/>
    </source>
</evidence>